<evidence type="ECO:0008006" key="3">
    <source>
        <dbReference type="Google" id="ProtNLM"/>
    </source>
</evidence>
<evidence type="ECO:0000313" key="2">
    <source>
        <dbReference type="Proteomes" id="UP000194151"/>
    </source>
</evidence>
<organism evidence="1 2">
    <name type="scientific">Bordetella genomosp. 8</name>
    <dbReference type="NCBI Taxonomy" id="1416806"/>
    <lineage>
        <taxon>Bacteria</taxon>
        <taxon>Pseudomonadati</taxon>
        <taxon>Pseudomonadota</taxon>
        <taxon>Betaproteobacteria</taxon>
        <taxon>Burkholderiales</taxon>
        <taxon>Alcaligenaceae</taxon>
        <taxon>Bordetella</taxon>
    </lineage>
</organism>
<dbReference type="OrthoDB" id="8635030at2"/>
<name>A0A1W6YL90_9BORD</name>
<dbReference type="RefSeq" id="WP_086064949.1">
    <property type="nucleotide sequence ID" value="NZ_CP021108.1"/>
</dbReference>
<dbReference type="Proteomes" id="UP000194151">
    <property type="component" value="Chromosome"/>
</dbReference>
<accession>A0A1W6YL90</accession>
<evidence type="ECO:0000313" key="1">
    <source>
        <dbReference type="EMBL" id="ARP81764.1"/>
    </source>
</evidence>
<reference evidence="1 2" key="1">
    <citation type="submission" date="2017-05" db="EMBL/GenBank/DDBJ databases">
        <title>Complete and WGS of Bordetella genogroups.</title>
        <authorList>
            <person name="Spilker T."/>
            <person name="LiPuma J."/>
        </authorList>
    </citation>
    <scope>NUCLEOTIDE SEQUENCE [LARGE SCALE GENOMIC DNA]</scope>
    <source>
        <strain evidence="1 2">AU19157</strain>
    </source>
</reference>
<dbReference type="InterPro" id="IPR024651">
    <property type="entry name" value="FAD-SLDH_ssu"/>
</dbReference>
<dbReference type="STRING" id="1416806.CAL12_13690"/>
<proteinExistence type="predicted"/>
<dbReference type="EMBL" id="CP021108">
    <property type="protein sequence ID" value="ARP81764.1"/>
    <property type="molecule type" value="Genomic_DNA"/>
</dbReference>
<dbReference type="PROSITE" id="PS51318">
    <property type="entry name" value="TAT"/>
    <property type="match status" value="1"/>
</dbReference>
<gene>
    <name evidence="1" type="ORF">CAL12_13690</name>
</gene>
<dbReference type="KEGG" id="bgv:CAL12_13690"/>
<dbReference type="Pfam" id="PF12318">
    <property type="entry name" value="FAD-SLDH"/>
    <property type="match status" value="1"/>
</dbReference>
<keyword evidence="2" id="KW-1185">Reference proteome</keyword>
<protein>
    <recommendedName>
        <fullName evidence="3">Sorbitol dehydrogenase</fullName>
    </recommendedName>
</protein>
<dbReference type="InterPro" id="IPR006311">
    <property type="entry name" value="TAT_signal"/>
</dbReference>
<dbReference type="AlphaFoldDB" id="A0A1W6YL90"/>
<sequence>MSKTAPSRASQAPASYARRDLLVAALASVATVAAPTWSTAAWADVPAADASKRFLDLSSFLTGKSDLDPVIARRTLQALIAGEKDFEQRYAALATACEAARQAGTLPDMAAFDTSPVGQDAALHATAVAIVSAWYLGRVGSGPGTQLVAYRDALMYRPTAGITTIPSYQLGGYGYWVPKPVVSAA</sequence>